<keyword evidence="4" id="KW-0411">Iron-sulfur</keyword>
<dbReference type="GO" id="GO:0051537">
    <property type="term" value="F:2 iron, 2 sulfur cluster binding"/>
    <property type="evidence" value="ECO:0007669"/>
    <property type="project" value="UniProtKB-KW"/>
</dbReference>
<evidence type="ECO:0000313" key="6">
    <source>
        <dbReference type="EMBL" id="CEK09233.1"/>
    </source>
</evidence>
<dbReference type="PATRIC" id="fig|449.7.peg.1898"/>
<sequence>MVWKIALDLAKLQEAERETLVIDNHKILFIWHKEQVHAIQAQCSHFKLPLSKGKINDDCAIICPFHKSEFDLTTGTVKCWTPWPKAIGNLLGKVVKPKNLKIYPTRIAEGMIEVEIA</sequence>
<dbReference type="InterPro" id="IPR017941">
    <property type="entry name" value="Rieske_2Fe-2S"/>
</dbReference>
<keyword evidence="2" id="KW-0479">Metal-binding</keyword>
<evidence type="ECO:0000256" key="1">
    <source>
        <dbReference type="ARBA" id="ARBA00022714"/>
    </source>
</evidence>
<dbReference type="RefSeq" id="WP_045104806.1">
    <property type="nucleotide sequence ID" value="NZ_LN681225.1"/>
</dbReference>
<evidence type="ECO:0000256" key="3">
    <source>
        <dbReference type="ARBA" id="ARBA00023004"/>
    </source>
</evidence>
<dbReference type="HOGENOM" id="CLU_055690_5_3_6"/>
<evidence type="ECO:0000259" key="5">
    <source>
        <dbReference type="PROSITE" id="PS51296"/>
    </source>
</evidence>
<proteinExistence type="predicted"/>
<evidence type="ECO:0000313" key="7">
    <source>
        <dbReference type="Proteomes" id="UP000032803"/>
    </source>
</evidence>
<dbReference type="KEGG" id="lha:LHA_0114"/>
<dbReference type="PANTHER" id="PTHR21496">
    <property type="entry name" value="FERREDOXIN-RELATED"/>
    <property type="match status" value="1"/>
</dbReference>
<dbReference type="GO" id="GO:0046872">
    <property type="term" value="F:metal ion binding"/>
    <property type="evidence" value="ECO:0007669"/>
    <property type="project" value="UniProtKB-KW"/>
</dbReference>
<keyword evidence="3" id="KW-0408">Iron</keyword>
<evidence type="ECO:0000256" key="2">
    <source>
        <dbReference type="ARBA" id="ARBA00022723"/>
    </source>
</evidence>
<dbReference type="PROSITE" id="PS51296">
    <property type="entry name" value="RIESKE"/>
    <property type="match status" value="1"/>
</dbReference>
<dbReference type="PANTHER" id="PTHR21496:SF23">
    <property type="entry name" value="3-PHENYLPROPIONATE_CINNAMIC ACID DIOXYGENASE FERREDOXIN SUBUNIT"/>
    <property type="match status" value="1"/>
</dbReference>
<dbReference type="OrthoDB" id="9800167at2"/>
<name>A0A0A8UKJ4_LEGHA</name>
<evidence type="ECO:0000256" key="4">
    <source>
        <dbReference type="ARBA" id="ARBA00023014"/>
    </source>
</evidence>
<organism evidence="6 7">
    <name type="scientific">Legionella hackeliae</name>
    <dbReference type="NCBI Taxonomy" id="449"/>
    <lineage>
        <taxon>Bacteria</taxon>
        <taxon>Pseudomonadati</taxon>
        <taxon>Pseudomonadota</taxon>
        <taxon>Gammaproteobacteria</taxon>
        <taxon>Legionellales</taxon>
        <taxon>Legionellaceae</taxon>
        <taxon>Legionella</taxon>
    </lineage>
</organism>
<gene>
    <name evidence="6" type="ORF">LHA_0114</name>
</gene>
<dbReference type="CDD" id="cd03467">
    <property type="entry name" value="Rieske"/>
    <property type="match status" value="1"/>
</dbReference>
<keyword evidence="1" id="KW-0001">2Fe-2S</keyword>
<dbReference type="Proteomes" id="UP000032803">
    <property type="component" value="Chromosome I"/>
</dbReference>
<dbReference type="EMBL" id="LN681225">
    <property type="protein sequence ID" value="CEK09233.1"/>
    <property type="molecule type" value="Genomic_DNA"/>
</dbReference>
<dbReference type="AlphaFoldDB" id="A0A0A8UKJ4"/>
<feature type="domain" description="Rieske" evidence="5">
    <location>
        <begin position="3"/>
        <end position="114"/>
    </location>
</feature>
<protein>
    <recommendedName>
        <fullName evidence="5">Rieske domain-containing protein</fullName>
    </recommendedName>
</protein>
<reference evidence="7" key="1">
    <citation type="submission" date="2014-09" db="EMBL/GenBank/DDBJ databases">
        <authorList>
            <person name="Gomez-Valero L."/>
        </authorList>
    </citation>
    <scope>NUCLEOTIDE SEQUENCE [LARGE SCALE GENOMIC DNA]</scope>
    <source>
        <strain evidence="7">ATCC35250</strain>
    </source>
</reference>
<dbReference type="Pfam" id="PF00355">
    <property type="entry name" value="Rieske"/>
    <property type="match status" value="1"/>
</dbReference>
<dbReference type="InterPro" id="IPR036922">
    <property type="entry name" value="Rieske_2Fe-2S_sf"/>
</dbReference>
<keyword evidence="7" id="KW-1185">Reference proteome</keyword>
<dbReference type="SUPFAM" id="SSF50022">
    <property type="entry name" value="ISP domain"/>
    <property type="match status" value="1"/>
</dbReference>
<dbReference type="Gene3D" id="2.102.10.10">
    <property type="entry name" value="Rieske [2Fe-2S] iron-sulphur domain"/>
    <property type="match status" value="1"/>
</dbReference>
<accession>A0A0A8UKJ4</accession>
<dbReference type="STRING" id="449.LHA_0114"/>